<dbReference type="Proteomes" id="UP000466894">
    <property type="component" value="Chromosome"/>
</dbReference>
<evidence type="ECO:0000313" key="3">
    <source>
        <dbReference type="EMBL" id="ORB11416.1"/>
    </source>
</evidence>
<dbReference type="EMBL" id="AP022583">
    <property type="protein sequence ID" value="BBY06741.1"/>
    <property type="molecule type" value="Genomic_DNA"/>
</dbReference>
<evidence type="ECO:0000256" key="1">
    <source>
        <dbReference type="SAM" id="MobiDB-lite"/>
    </source>
</evidence>
<dbReference type="OrthoDB" id="9847148at2"/>
<evidence type="ECO:0000313" key="5">
    <source>
        <dbReference type="Proteomes" id="UP000466894"/>
    </source>
</evidence>
<keyword evidence="4" id="KW-1185">Reference proteome</keyword>
<protein>
    <submittedName>
        <fullName evidence="2">Uncharacterized protein</fullName>
    </submittedName>
</protein>
<evidence type="ECO:0000313" key="4">
    <source>
        <dbReference type="Proteomes" id="UP000192374"/>
    </source>
</evidence>
<evidence type="ECO:0000313" key="2">
    <source>
        <dbReference type="EMBL" id="BBY06741.1"/>
    </source>
</evidence>
<dbReference type="RefSeq" id="WP_083089465.1">
    <property type="nucleotide sequence ID" value="NZ_AP022583.1"/>
</dbReference>
<accession>A0A7I7PDU3</accession>
<dbReference type="KEGG" id="mnv:MNVI_20590"/>
<reference evidence="3 4" key="1">
    <citation type="submission" date="2017-02" db="EMBL/GenBank/DDBJ databases">
        <title>The new phylogeny of genus Mycobacterium.</title>
        <authorList>
            <person name="Tortoli E."/>
            <person name="Trovato A."/>
            <person name="Cirillo D.M."/>
        </authorList>
    </citation>
    <scope>NUCLEOTIDE SEQUENCE [LARGE SCALE GENOMIC DNA]</scope>
    <source>
        <strain evidence="3 4">DSM 45145</strain>
    </source>
</reference>
<reference evidence="2 5" key="2">
    <citation type="journal article" date="2019" name="Emerg. Microbes Infect.">
        <title>Comprehensive subspecies identification of 175 nontuberculous mycobacteria species based on 7547 genomic profiles.</title>
        <authorList>
            <person name="Matsumoto Y."/>
            <person name="Kinjo T."/>
            <person name="Motooka D."/>
            <person name="Nabeya D."/>
            <person name="Jung N."/>
            <person name="Uechi K."/>
            <person name="Horii T."/>
            <person name="Iida T."/>
            <person name="Fujita J."/>
            <person name="Nakamura S."/>
        </authorList>
    </citation>
    <scope>NUCLEOTIDE SEQUENCE [LARGE SCALE GENOMIC DNA]</scope>
    <source>
        <strain evidence="2 5">JCM 16367</strain>
    </source>
</reference>
<name>A0A7I7PDU3_9MYCO</name>
<dbReference type="EMBL" id="MVIC01000051">
    <property type="protein sequence ID" value="ORB11416.1"/>
    <property type="molecule type" value="Genomic_DNA"/>
</dbReference>
<dbReference type="AlphaFoldDB" id="A0A7I7PDU3"/>
<reference evidence="2" key="3">
    <citation type="submission" date="2020-02" db="EMBL/GenBank/DDBJ databases">
        <authorList>
            <person name="Matsumoto Y."/>
            <person name="Motooka D."/>
            <person name="Nakamura S."/>
        </authorList>
    </citation>
    <scope>NUCLEOTIDE SEQUENCE</scope>
    <source>
        <strain evidence="2">JCM 16367</strain>
    </source>
</reference>
<proteinExistence type="predicted"/>
<organism evidence="2 5">
    <name type="scientific">Mycobacterium noviomagense</name>
    <dbReference type="NCBI Taxonomy" id="459858"/>
    <lineage>
        <taxon>Bacteria</taxon>
        <taxon>Bacillati</taxon>
        <taxon>Actinomycetota</taxon>
        <taxon>Actinomycetes</taxon>
        <taxon>Mycobacteriales</taxon>
        <taxon>Mycobacteriaceae</taxon>
        <taxon>Mycobacterium</taxon>
    </lineage>
</organism>
<sequence length="192" mass="20856">MTDMDLGALLAAAAADPRPATSTPDDVPGGDSPVDQAVAGYVMAVNLVMSTAEADQDLAWRWRRKIYAKEIARLQAEGGTVDPVVIDTLNRENARAELNDRYYADLKKIAQAGYERIFEIIAPLTEHLALLTAAPTRLREAGISRTELLMRVASAVDEINAQTQRLIDQHCPGATVADFLAARRVDTTVPLD</sequence>
<dbReference type="Proteomes" id="UP000192374">
    <property type="component" value="Unassembled WGS sequence"/>
</dbReference>
<gene>
    <name evidence="3" type="ORF">BST37_19430</name>
    <name evidence="2" type="ORF">MNVI_20590</name>
</gene>
<feature type="region of interest" description="Disordered" evidence="1">
    <location>
        <begin position="14"/>
        <end position="33"/>
    </location>
</feature>